<organism evidence="1 2">
    <name type="scientific">Chlamydia ibidis 10-1398/6</name>
    <dbReference type="NCBI Taxonomy" id="1046581"/>
    <lineage>
        <taxon>Bacteria</taxon>
        <taxon>Pseudomonadati</taxon>
        <taxon>Chlamydiota</taxon>
        <taxon>Chlamydiia</taxon>
        <taxon>Chlamydiales</taxon>
        <taxon>Chlamydiaceae</taxon>
        <taxon>Chlamydia/Chlamydophila group</taxon>
        <taxon>Chlamydia</taxon>
    </lineage>
</organism>
<accession>A0ABN0MYA3</accession>
<proteinExistence type="predicted"/>
<gene>
    <name evidence="1" type="ORF">H359_1035</name>
</gene>
<dbReference type="EMBL" id="APJW01000004">
    <property type="protein sequence ID" value="EQM62259.1"/>
    <property type="molecule type" value="Genomic_DNA"/>
</dbReference>
<name>A0ABN0MYA3_9CHLA</name>
<sequence>MGAIEKSLGVTELTALSVEFPDSKMAINNWKGVFHPVSEGSGLGNSVSSVVIM</sequence>
<comment type="caution">
    <text evidence="1">The sequence shown here is derived from an EMBL/GenBank/DDBJ whole genome shotgun (WGS) entry which is preliminary data.</text>
</comment>
<evidence type="ECO:0000313" key="2">
    <source>
        <dbReference type="Proteomes" id="UP000016064"/>
    </source>
</evidence>
<keyword evidence="2" id="KW-1185">Reference proteome</keyword>
<protein>
    <submittedName>
        <fullName evidence="1">Uncharacterized protein</fullName>
    </submittedName>
</protein>
<reference evidence="1 2" key="1">
    <citation type="submission" date="2013-07" db="EMBL/GenBank/DDBJ databases">
        <title>Isolation of a new Chlamydia species from the feral Sacred Ibis (Threskiornis aethiopicus): Chlamydia ibidis.</title>
        <authorList>
            <person name="Vorimore F."/>
            <person name="Hsia R.-C."/>
            <person name="Huot-Creasy H."/>
            <person name="Bastian S."/>
            <person name="Deruyter L."/>
            <person name="Passet A."/>
            <person name="Sachse K."/>
            <person name="Bavoil P."/>
            <person name="Myers G."/>
            <person name="Laroucau K."/>
        </authorList>
    </citation>
    <scope>NUCLEOTIDE SEQUENCE [LARGE SCALE GENOMIC DNA]</scope>
    <source>
        <strain evidence="1 2">10-1398/6</strain>
    </source>
</reference>
<dbReference type="Proteomes" id="UP000016064">
    <property type="component" value="Unassembled WGS sequence"/>
</dbReference>
<evidence type="ECO:0000313" key="1">
    <source>
        <dbReference type="EMBL" id="EQM62259.1"/>
    </source>
</evidence>